<dbReference type="PANTHER" id="PTHR12192:SF2">
    <property type="entry name" value="GLUTATHIONE-SPECIFIC GAMMA-GLUTAMYLCYCLOTRANSFERASE 2"/>
    <property type="match status" value="1"/>
</dbReference>
<dbReference type="Gene3D" id="3.10.490.10">
    <property type="entry name" value="Gamma-glutamyl cyclotransferase-like"/>
    <property type="match status" value="1"/>
</dbReference>
<dbReference type="GO" id="GO:0006751">
    <property type="term" value="P:glutathione catabolic process"/>
    <property type="evidence" value="ECO:0007669"/>
    <property type="project" value="InterPro"/>
</dbReference>
<evidence type="ECO:0000256" key="1">
    <source>
        <dbReference type="ARBA" id="ARBA00012344"/>
    </source>
</evidence>
<dbReference type="AlphaFoldDB" id="A2SJZ0"/>
<dbReference type="SUPFAM" id="SSF110857">
    <property type="entry name" value="Gamma-glutamyl cyclotransferase-like"/>
    <property type="match status" value="1"/>
</dbReference>
<dbReference type="EMBL" id="CP000555">
    <property type="protein sequence ID" value="ABM95879.1"/>
    <property type="molecule type" value="Genomic_DNA"/>
</dbReference>
<dbReference type="KEGG" id="mpt:Mpe_A2926"/>
<dbReference type="InterPro" id="IPR013024">
    <property type="entry name" value="GGCT-like"/>
</dbReference>
<dbReference type="RefSeq" id="WP_011830508.1">
    <property type="nucleotide sequence ID" value="NC_008825.1"/>
</dbReference>
<name>A2SJZ0_METPP</name>
<sequence>MQQALDYDPEPASCAVESGAVSVVPLRDPQQMLERTLADRPARRDLWIFGYASLIWRPEFEAAEQRLARVHGQHRAFRMRSRINRGTPERPGLVCALVPGGSCAGMVYRLEPSRADAELRRLWDREMFSGVYDPKWLQCQTAHGQVTALAFTLSKRSPNYIGELDDDTLIGILRHARGRFGSTLDYLVETAACLRRCGIRDLAIERQVALAQRAGLTA</sequence>
<dbReference type="InterPro" id="IPR006840">
    <property type="entry name" value="ChaC"/>
</dbReference>
<evidence type="ECO:0000256" key="2">
    <source>
        <dbReference type="ARBA" id="ARBA00023239"/>
    </source>
</evidence>
<dbReference type="CDD" id="cd06661">
    <property type="entry name" value="GGCT_like"/>
    <property type="match status" value="1"/>
</dbReference>
<dbReference type="Proteomes" id="UP000000366">
    <property type="component" value="Chromosome"/>
</dbReference>
<keyword evidence="4" id="KW-1185">Reference proteome</keyword>
<gene>
    <name evidence="3" type="ordered locus">Mpe_A2926</name>
</gene>
<evidence type="ECO:0000313" key="4">
    <source>
        <dbReference type="Proteomes" id="UP000000366"/>
    </source>
</evidence>
<keyword evidence="2" id="KW-0456">Lyase</keyword>
<dbReference type="HOGENOM" id="CLU_070703_1_2_4"/>
<evidence type="ECO:0000313" key="3">
    <source>
        <dbReference type="EMBL" id="ABM95879.1"/>
    </source>
</evidence>
<dbReference type="GO" id="GO:0005737">
    <property type="term" value="C:cytoplasm"/>
    <property type="evidence" value="ECO:0007669"/>
    <property type="project" value="TreeGrafter"/>
</dbReference>
<dbReference type="EC" id="4.3.2.7" evidence="1"/>
<dbReference type="InterPro" id="IPR036568">
    <property type="entry name" value="GGCT-like_sf"/>
</dbReference>
<proteinExistence type="predicted"/>
<dbReference type="Pfam" id="PF04752">
    <property type="entry name" value="ChaC"/>
    <property type="match status" value="1"/>
</dbReference>
<dbReference type="GO" id="GO:0061928">
    <property type="term" value="F:glutathione specific gamma-glutamylcyclotransferase activity"/>
    <property type="evidence" value="ECO:0007669"/>
    <property type="project" value="UniProtKB-EC"/>
</dbReference>
<organism evidence="3 4">
    <name type="scientific">Methylibium petroleiphilum (strain ATCC BAA-1232 / LMG 22953 / PM1)</name>
    <dbReference type="NCBI Taxonomy" id="420662"/>
    <lineage>
        <taxon>Bacteria</taxon>
        <taxon>Pseudomonadati</taxon>
        <taxon>Pseudomonadota</taxon>
        <taxon>Betaproteobacteria</taxon>
        <taxon>Burkholderiales</taxon>
        <taxon>Sphaerotilaceae</taxon>
        <taxon>Methylibium</taxon>
    </lineage>
</organism>
<dbReference type="PANTHER" id="PTHR12192">
    <property type="entry name" value="CATION TRANSPORT PROTEIN CHAC-RELATED"/>
    <property type="match status" value="1"/>
</dbReference>
<reference evidence="3 4" key="1">
    <citation type="journal article" date="2007" name="J. Bacteriol.">
        <title>Whole-genome analysis of the methyl tert-butyl ether-degrading beta-proteobacterium Methylibium petroleiphilum PM1.</title>
        <authorList>
            <person name="Kane S.R."/>
            <person name="Chakicherla A.Y."/>
            <person name="Chain P.S.G."/>
            <person name="Schmidt R."/>
            <person name="Shin M.W."/>
            <person name="Legler T.C."/>
            <person name="Scow K.M."/>
            <person name="Larimer F.W."/>
            <person name="Lucas S.M."/>
            <person name="Richardson P.M."/>
            <person name="Hristova K.R."/>
        </authorList>
    </citation>
    <scope>NUCLEOTIDE SEQUENCE [LARGE SCALE GENOMIC DNA]</scope>
    <source>
        <strain evidence="4">ATCC BAA-1232 / LMG 22953 / PM1</strain>
    </source>
</reference>
<accession>A2SJZ0</accession>
<dbReference type="eggNOG" id="COG3703">
    <property type="taxonomic scope" value="Bacteria"/>
</dbReference>
<protein>
    <recommendedName>
        <fullName evidence="1">glutathione-specific gamma-glutamylcyclotransferase</fullName>
        <ecNumber evidence="1">4.3.2.7</ecNumber>
    </recommendedName>
</protein>
<dbReference type="STRING" id="420662.Mpe_A2926"/>